<proteinExistence type="predicted"/>
<feature type="non-terminal residue" evidence="1">
    <location>
        <position position="1"/>
    </location>
</feature>
<dbReference type="EMBL" id="LAZR01056234">
    <property type="protein sequence ID" value="KKK74612.1"/>
    <property type="molecule type" value="Genomic_DNA"/>
</dbReference>
<evidence type="ECO:0000313" key="1">
    <source>
        <dbReference type="EMBL" id="KKK74612.1"/>
    </source>
</evidence>
<name>A0A0F8XZT6_9ZZZZ</name>
<accession>A0A0F8XZT6</accession>
<reference evidence="1" key="1">
    <citation type="journal article" date="2015" name="Nature">
        <title>Complex archaea that bridge the gap between prokaryotes and eukaryotes.</title>
        <authorList>
            <person name="Spang A."/>
            <person name="Saw J.H."/>
            <person name="Jorgensen S.L."/>
            <person name="Zaremba-Niedzwiedzka K."/>
            <person name="Martijn J."/>
            <person name="Lind A.E."/>
            <person name="van Eijk R."/>
            <person name="Schleper C."/>
            <person name="Guy L."/>
            <person name="Ettema T.J."/>
        </authorList>
    </citation>
    <scope>NUCLEOTIDE SEQUENCE</scope>
</reference>
<organism evidence="1">
    <name type="scientific">marine sediment metagenome</name>
    <dbReference type="NCBI Taxonomy" id="412755"/>
    <lineage>
        <taxon>unclassified sequences</taxon>
        <taxon>metagenomes</taxon>
        <taxon>ecological metagenomes</taxon>
    </lineage>
</organism>
<comment type="caution">
    <text evidence="1">The sequence shown here is derived from an EMBL/GenBank/DDBJ whole genome shotgun (WGS) entry which is preliminary data.</text>
</comment>
<gene>
    <name evidence="1" type="ORF">LCGC14_2882030</name>
</gene>
<dbReference type="AlphaFoldDB" id="A0A0F8XZT6"/>
<sequence>AVELLPQVGRGRDLTAHLEAVDPGRVPLP</sequence>
<protein>
    <submittedName>
        <fullName evidence="1">Uncharacterized protein</fullName>
    </submittedName>
</protein>